<gene>
    <name evidence="7" type="ORF">GIY56_16775</name>
</gene>
<evidence type="ECO:0000256" key="4">
    <source>
        <dbReference type="ARBA" id="ARBA00022989"/>
    </source>
</evidence>
<reference evidence="7 8" key="1">
    <citation type="submission" date="2019-11" db="EMBL/GenBank/DDBJ databases">
        <authorList>
            <person name="Lang L."/>
        </authorList>
    </citation>
    <scope>NUCLEOTIDE SEQUENCE [LARGE SCALE GENOMIC DNA]</scope>
    <source>
        <strain evidence="7 8">YIM 132242</strain>
    </source>
</reference>
<feature type="transmembrane region" description="Helical" evidence="6">
    <location>
        <begin position="67"/>
        <end position="89"/>
    </location>
</feature>
<keyword evidence="2" id="KW-1003">Cell membrane</keyword>
<sequence length="229" mass="24357">PRRPPPTSSRRLIKRHQLLPISPFLRFPAFVHTFGMLLMLRAIAMLITGGASVGRLPIEVLKLGRGGMLGLPNLLWFGLAALAFSIWLLRCTRLGREMFLLGANERAAVFNGLRVTWTKFAAYLLCGTFAGLAGVAVVLRLGSGGPVLGDNTLLMAIAAVVLGGTSITGGEGSAMKTASGVAVIVLLDKGLNMLGLSFYDQAIVLGIVIVSGSAFSAWLYNRLYMGRRG</sequence>
<evidence type="ECO:0000256" key="5">
    <source>
        <dbReference type="ARBA" id="ARBA00023136"/>
    </source>
</evidence>
<dbReference type="EMBL" id="WMBT01000020">
    <property type="protein sequence ID" value="MTE01946.1"/>
    <property type="molecule type" value="Genomic_DNA"/>
</dbReference>
<evidence type="ECO:0000256" key="3">
    <source>
        <dbReference type="ARBA" id="ARBA00022692"/>
    </source>
</evidence>
<dbReference type="PANTHER" id="PTHR32196:SF72">
    <property type="entry name" value="RIBOSE IMPORT PERMEASE PROTEIN RBSC"/>
    <property type="match status" value="1"/>
</dbReference>
<feature type="transmembrane region" description="Helical" evidence="6">
    <location>
        <begin position="202"/>
        <end position="220"/>
    </location>
</feature>
<dbReference type="Proteomes" id="UP000481417">
    <property type="component" value="Unassembled WGS sequence"/>
</dbReference>
<dbReference type="GO" id="GO:0005886">
    <property type="term" value="C:plasma membrane"/>
    <property type="evidence" value="ECO:0007669"/>
    <property type="project" value="UniProtKB-SubCell"/>
</dbReference>
<proteinExistence type="predicted"/>
<evidence type="ECO:0000313" key="8">
    <source>
        <dbReference type="Proteomes" id="UP000481417"/>
    </source>
</evidence>
<evidence type="ECO:0008006" key="9">
    <source>
        <dbReference type="Google" id="ProtNLM"/>
    </source>
</evidence>
<keyword evidence="4 6" id="KW-1133">Transmembrane helix</keyword>
<keyword evidence="8" id="KW-1185">Reference proteome</keyword>
<evidence type="ECO:0000313" key="7">
    <source>
        <dbReference type="EMBL" id="MTE01946.1"/>
    </source>
</evidence>
<keyword evidence="3 6" id="KW-0812">Transmembrane</keyword>
<dbReference type="AlphaFoldDB" id="A0A6L6HRX2"/>
<dbReference type="Pfam" id="PF02653">
    <property type="entry name" value="BPD_transp_2"/>
    <property type="match status" value="1"/>
</dbReference>
<organism evidence="7 8">
    <name type="scientific">Paracoccus lichenicola</name>
    <dbReference type="NCBI Taxonomy" id="2665644"/>
    <lineage>
        <taxon>Bacteria</taxon>
        <taxon>Pseudomonadati</taxon>
        <taxon>Pseudomonadota</taxon>
        <taxon>Alphaproteobacteria</taxon>
        <taxon>Rhodobacterales</taxon>
        <taxon>Paracoccaceae</taxon>
        <taxon>Paracoccus</taxon>
    </lineage>
</organism>
<accession>A0A6L6HRX2</accession>
<feature type="non-terminal residue" evidence="7">
    <location>
        <position position="1"/>
    </location>
</feature>
<evidence type="ECO:0000256" key="1">
    <source>
        <dbReference type="ARBA" id="ARBA00004651"/>
    </source>
</evidence>
<comment type="caution">
    <text evidence="7">The sequence shown here is derived from an EMBL/GenBank/DDBJ whole genome shotgun (WGS) entry which is preliminary data.</text>
</comment>
<comment type="subcellular location">
    <subcellularLocation>
        <location evidence="1">Cell membrane</location>
        <topology evidence="1">Multi-pass membrane protein</topology>
    </subcellularLocation>
</comment>
<feature type="transmembrane region" description="Helical" evidence="6">
    <location>
        <begin position="21"/>
        <end position="47"/>
    </location>
</feature>
<dbReference type="CDD" id="cd06579">
    <property type="entry name" value="TM_PBP1_transp_AraH_like"/>
    <property type="match status" value="1"/>
</dbReference>
<dbReference type="InterPro" id="IPR001851">
    <property type="entry name" value="ABC_transp_permease"/>
</dbReference>
<evidence type="ECO:0000256" key="2">
    <source>
        <dbReference type="ARBA" id="ARBA00022475"/>
    </source>
</evidence>
<feature type="transmembrane region" description="Helical" evidence="6">
    <location>
        <begin position="120"/>
        <end position="141"/>
    </location>
</feature>
<evidence type="ECO:0000256" key="6">
    <source>
        <dbReference type="SAM" id="Phobius"/>
    </source>
</evidence>
<dbReference type="RefSeq" id="WP_230312599.1">
    <property type="nucleotide sequence ID" value="NZ_WMBT01000020.1"/>
</dbReference>
<dbReference type="GO" id="GO:0022857">
    <property type="term" value="F:transmembrane transporter activity"/>
    <property type="evidence" value="ECO:0007669"/>
    <property type="project" value="InterPro"/>
</dbReference>
<name>A0A6L6HRX2_9RHOB</name>
<protein>
    <recommendedName>
        <fullName evidence="9">ABC transporter permease</fullName>
    </recommendedName>
</protein>
<dbReference type="PANTHER" id="PTHR32196">
    <property type="entry name" value="ABC TRANSPORTER PERMEASE PROTEIN YPHD-RELATED-RELATED"/>
    <property type="match status" value="1"/>
</dbReference>
<keyword evidence="5 6" id="KW-0472">Membrane</keyword>